<accession>A0ABP1G437</accession>
<dbReference type="PANTHER" id="PTHR32440:SF11">
    <property type="entry name" value="METALLOPHOSPHOESTERASE DOMAIN-CONTAINING PROTEIN"/>
    <property type="match status" value="1"/>
</dbReference>
<dbReference type="EMBL" id="CAXHTA020000016">
    <property type="protein sequence ID" value="CAL5226966.1"/>
    <property type="molecule type" value="Genomic_DNA"/>
</dbReference>
<dbReference type="PANTHER" id="PTHR32440">
    <property type="entry name" value="PHOSPHATASE DCR2-RELATED-RELATED"/>
    <property type="match status" value="1"/>
</dbReference>
<dbReference type="Gene3D" id="3.60.21.10">
    <property type="match status" value="1"/>
</dbReference>
<organism evidence="4 5">
    <name type="scientific">Coccomyxa viridis</name>
    <dbReference type="NCBI Taxonomy" id="1274662"/>
    <lineage>
        <taxon>Eukaryota</taxon>
        <taxon>Viridiplantae</taxon>
        <taxon>Chlorophyta</taxon>
        <taxon>core chlorophytes</taxon>
        <taxon>Trebouxiophyceae</taxon>
        <taxon>Trebouxiophyceae incertae sedis</taxon>
        <taxon>Coccomyxaceae</taxon>
        <taxon>Coccomyxa</taxon>
    </lineage>
</organism>
<dbReference type="InterPro" id="IPR029052">
    <property type="entry name" value="Metallo-depent_PP-like"/>
</dbReference>
<comment type="caution">
    <text evidence="4">The sequence shown here is derived from an EMBL/GenBank/DDBJ whole genome shotgun (WGS) entry which is preliminary data.</text>
</comment>
<feature type="signal peptide" evidence="2">
    <location>
        <begin position="1"/>
        <end position="16"/>
    </location>
</feature>
<proteinExistence type="predicted"/>
<gene>
    <name evidence="4" type="primary">g9851</name>
    <name evidence="4" type="ORF">VP750_LOCUS8872</name>
</gene>
<feature type="domain" description="Calcineurin-like phosphoesterase" evidence="3">
    <location>
        <begin position="36"/>
        <end position="267"/>
    </location>
</feature>
<dbReference type="CDD" id="cd07383">
    <property type="entry name" value="MPP_Dcr2"/>
    <property type="match status" value="1"/>
</dbReference>
<dbReference type="InterPro" id="IPR004843">
    <property type="entry name" value="Calcineurin-like_PHP"/>
</dbReference>
<evidence type="ECO:0000256" key="2">
    <source>
        <dbReference type="SAM" id="SignalP"/>
    </source>
</evidence>
<keyword evidence="1" id="KW-1133">Transmembrane helix</keyword>
<evidence type="ECO:0000313" key="5">
    <source>
        <dbReference type="Proteomes" id="UP001497392"/>
    </source>
</evidence>
<protein>
    <submittedName>
        <fullName evidence="4">G9851 protein</fullName>
    </submittedName>
</protein>
<dbReference type="Pfam" id="PF00149">
    <property type="entry name" value="Metallophos"/>
    <property type="match status" value="1"/>
</dbReference>
<dbReference type="SUPFAM" id="SSF56300">
    <property type="entry name" value="Metallo-dependent phosphatases"/>
    <property type="match status" value="1"/>
</dbReference>
<reference evidence="4 5" key="1">
    <citation type="submission" date="2024-06" db="EMBL/GenBank/DDBJ databases">
        <authorList>
            <person name="Kraege A."/>
            <person name="Thomma B."/>
        </authorList>
    </citation>
    <scope>NUCLEOTIDE SEQUENCE [LARGE SCALE GENOMIC DNA]</scope>
</reference>
<keyword evidence="1" id="KW-0472">Membrane</keyword>
<feature type="chain" id="PRO_5046774216" evidence="2">
    <location>
        <begin position="17"/>
        <end position="413"/>
    </location>
</feature>
<dbReference type="Proteomes" id="UP001497392">
    <property type="component" value="Unassembled WGS sequence"/>
</dbReference>
<evidence type="ECO:0000259" key="3">
    <source>
        <dbReference type="Pfam" id="PF00149"/>
    </source>
</evidence>
<sequence length="413" mass="45776">MHFICSVAALFSHIISLEPAFCKSAPKLAFTDGGTFKILQLADLHYGHFPEIDESTDKVITSLLAYEEPDFVALSGDMVSGFGWDGRKGWFEERWRQLTAPIAAAKVPYGLVLGNHDDEADLMRQEIVDLDMKLRSQGSLTEMSPREAMGLSNYHLDIAASKSSPAPAGRIWMLDSGGLGCSWISAGSGCVEMQTLFWLNRTVRALPAVPSLAFVHVPVPEFMEVWNKGLARGSKHEDVNCPMHDSGFFRTAKELNITAIYSGHDHDNNYEGVLNGVRLAYGHKTGYGSYGPPPGWGHGARVILLRRGQDAAESETWIRLENGAVLEQSRNPRFKAARQTVCEKGPFYCDEYPFEAICNPGWKHAVATLWQRAMGYIILFLATLVCSPGLGLYLYRRKRRRALKDSTDGKGSL</sequence>
<name>A0ABP1G437_9CHLO</name>
<keyword evidence="5" id="KW-1185">Reference proteome</keyword>
<keyword evidence="1" id="KW-0812">Transmembrane</keyword>
<keyword evidence="2" id="KW-0732">Signal</keyword>
<feature type="transmembrane region" description="Helical" evidence="1">
    <location>
        <begin position="373"/>
        <end position="395"/>
    </location>
</feature>
<evidence type="ECO:0000313" key="4">
    <source>
        <dbReference type="EMBL" id="CAL5226966.1"/>
    </source>
</evidence>
<evidence type="ECO:0000256" key="1">
    <source>
        <dbReference type="SAM" id="Phobius"/>
    </source>
</evidence>